<dbReference type="GO" id="GO:0003700">
    <property type="term" value="F:DNA-binding transcription factor activity"/>
    <property type="evidence" value="ECO:0007669"/>
    <property type="project" value="InterPro"/>
</dbReference>
<dbReference type="AlphaFoldDB" id="A0A917KYC9"/>
<dbReference type="GO" id="GO:0003677">
    <property type="term" value="F:DNA binding"/>
    <property type="evidence" value="ECO:0007669"/>
    <property type="project" value="UniProtKB-KW"/>
</dbReference>
<feature type="domain" description="HTH lysR-type" evidence="5">
    <location>
        <begin position="15"/>
        <end position="72"/>
    </location>
</feature>
<evidence type="ECO:0000259" key="5">
    <source>
        <dbReference type="PROSITE" id="PS50931"/>
    </source>
</evidence>
<dbReference type="InterPro" id="IPR000847">
    <property type="entry name" value="LysR_HTH_N"/>
</dbReference>
<evidence type="ECO:0000256" key="2">
    <source>
        <dbReference type="ARBA" id="ARBA00023015"/>
    </source>
</evidence>
<dbReference type="Pfam" id="PF00126">
    <property type="entry name" value="HTH_1"/>
    <property type="match status" value="1"/>
</dbReference>
<comment type="caution">
    <text evidence="6">The sequence shown here is derived from an EMBL/GenBank/DDBJ whole genome shotgun (WGS) entry which is preliminary data.</text>
</comment>
<sequence>MGLEGIPMLAIPPGIDPDLLRSFVLIAEGGSFTRAANAVGRTQSAISMQIRRLEETLGQSLLLRGPRGVETTPHGAWLLERAKRLLAMHDEIFATFRSPTVSGTVRLGTPDDYALRWLPGILARFAEVHPAVEVVVTCAPSNELVERLERDEIDLTLLSGGNERAGMVGQPLWQAGLRWIGSSNHAAHRRSPMPLATAQPSCVWHRAAVRALDAAEIPWRVAYTSTSQAGTLAPALAGLAVTIGLPGPLPPGLRFLGPEDGMPPLPDFAIILVTGGGGGPVVETLAEAIRAGFAEAAVTQA</sequence>
<dbReference type="InterPro" id="IPR036390">
    <property type="entry name" value="WH_DNA-bd_sf"/>
</dbReference>
<dbReference type="Proteomes" id="UP000661507">
    <property type="component" value="Unassembled WGS sequence"/>
</dbReference>
<proteinExistence type="inferred from homology"/>
<evidence type="ECO:0000256" key="4">
    <source>
        <dbReference type="ARBA" id="ARBA00023163"/>
    </source>
</evidence>
<dbReference type="Gene3D" id="1.10.10.10">
    <property type="entry name" value="Winged helix-like DNA-binding domain superfamily/Winged helix DNA-binding domain"/>
    <property type="match status" value="1"/>
</dbReference>
<dbReference type="PANTHER" id="PTHR30579:SF7">
    <property type="entry name" value="HTH-TYPE TRANSCRIPTIONAL REGULATOR LRHA-RELATED"/>
    <property type="match status" value="1"/>
</dbReference>
<gene>
    <name evidence="6" type="ORF">GCM10011320_44400</name>
</gene>
<keyword evidence="3" id="KW-0238">DNA-binding</keyword>
<evidence type="ECO:0000313" key="6">
    <source>
        <dbReference type="EMBL" id="GGJ32011.1"/>
    </source>
</evidence>
<dbReference type="InterPro" id="IPR050176">
    <property type="entry name" value="LTTR"/>
</dbReference>
<reference evidence="6" key="2">
    <citation type="submission" date="2020-09" db="EMBL/GenBank/DDBJ databases">
        <authorList>
            <person name="Sun Q."/>
            <person name="Zhou Y."/>
        </authorList>
    </citation>
    <scope>NUCLEOTIDE SEQUENCE</scope>
    <source>
        <strain evidence="6">CGMCC 1.3617</strain>
    </source>
</reference>
<dbReference type="FunFam" id="1.10.10.10:FF:000001">
    <property type="entry name" value="LysR family transcriptional regulator"/>
    <property type="match status" value="1"/>
</dbReference>
<evidence type="ECO:0000256" key="3">
    <source>
        <dbReference type="ARBA" id="ARBA00023125"/>
    </source>
</evidence>
<name>A0A917KYC9_9PROT</name>
<reference evidence="6" key="1">
    <citation type="journal article" date="2014" name="Int. J. Syst. Evol. Microbiol.">
        <title>Complete genome sequence of Corynebacterium casei LMG S-19264T (=DSM 44701T), isolated from a smear-ripened cheese.</title>
        <authorList>
            <consortium name="US DOE Joint Genome Institute (JGI-PGF)"/>
            <person name="Walter F."/>
            <person name="Albersmeier A."/>
            <person name="Kalinowski J."/>
            <person name="Ruckert C."/>
        </authorList>
    </citation>
    <scope>NUCLEOTIDE SEQUENCE</scope>
    <source>
        <strain evidence="6">CGMCC 1.3617</strain>
    </source>
</reference>
<dbReference type="PROSITE" id="PS50931">
    <property type="entry name" value="HTH_LYSR"/>
    <property type="match status" value="1"/>
</dbReference>
<dbReference type="Gene3D" id="3.40.190.10">
    <property type="entry name" value="Periplasmic binding protein-like II"/>
    <property type="match status" value="2"/>
</dbReference>
<dbReference type="InterPro" id="IPR005119">
    <property type="entry name" value="LysR_subst-bd"/>
</dbReference>
<protein>
    <submittedName>
        <fullName evidence="6">LysR family transcriptional regulator</fullName>
    </submittedName>
</protein>
<keyword evidence="2" id="KW-0805">Transcription regulation</keyword>
<organism evidence="6 7">
    <name type="scientific">Neoroseomonas lacus</name>
    <dbReference type="NCBI Taxonomy" id="287609"/>
    <lineage>
        <taxon>Bacteria</taxon>
        <taxon>Pseudomonadati</taxon>
        <taxon>Pseudomonadota</taxon>
        <taxon>Alphaproteobacteria</taxon>
        <taxon>Acetobacterales</taxon>
        <taxon>Acetobacteraceae</taxon>
        <taxon>Neoroseomonas</taxon>
    </lineage>
</organism>
<accession>A0A917KYC9</accession>
<dbReference type="SUPFAM" id="SSF46785">
    <property type="entry name" value="Winged helix' DNA-binding domain"/>
    <property type="match status" value="1"/>
</dbReference>
<dbReference type="PRINTS" id="PR00039">
    <property type="entry name" value="HTHLYSR"/>
</dbReference>
<dbReference type="InterPro" id="IPR036388">
    <property type="entry name" value="WH-like_DNA-bd_sf"/>
</dbReference>
<keyword evidence="7" id="KW-1185">Reference proteome</keyword>
<evidence type="ECO:0000256" key="1">
    <source>
        <dbReference type="ARBA" id="ARBA00009437"/>
    </source>
</evidence>
<dbReference type="PANTHER" id="PTHR30579">
    <property type="entry name" value="TRANSCRIPTIONAL REGULATOR"/>
    <property type="match status" value="1"/>
</dbReference>
<dbReference type="EMBL" id="BMKW01000011">
    <property type="protein sequence ID" value="GGJ32011.1"/>
    <property type="molecule type" value="Genomic_DNA"/>
</dbReference>
<keyword evidence="4" id="KW-0804">Transcription</keyword>
<dbReference type="Pfam" id="PF03466">
    <property type="entry name" value="LysR_substrate"/>
    <property type="match status" value="1"/>
</dbReference>
<comment type="similarity">
    <text evidence="1">Belongs to the LysR transcriptional regulatory family.</text>
</comment>
<evidence type="ECO:0000313" key="7">
    <source>
        <dbReference type="Proteomes" id="UP000661507"/>
    </source>
</evidence>
<dbReference type="SUPFAM" id="SSF53850">
    <property type="entry name" value="Periplasmic binding protein-like II"/>
    <property type="match status" value="1"/>
</dbReference>